<evidence type="ECO:0000259" key="4">
    <source>
        <dbReference type="Pfam" id="PF03968"/>
    </source>
</evidence>
<accession>A0ABY4SUP8</accession>
<keyword evidence="3" id="KW-0574">Periplasm</keyword>
<sequence>MIFNIYHKYTILLICISTISVSNNLDAQIQKNIQTIEIYSSYQTIDILTDTITFTGKVTLKYKNIDLYADKILISHIKNTQLPSMIKAYGNPVTLKQIPKIGHTIFAQSLIVQYNADHHILSFIGDACIKQADNSIKAENIIYLINKKQIKAISNKNKQIISTLLIKPINQ</sequence>
<evidence type="ECO:0000256" key="1">
    <source>
        <dbReference type="ARBA" id="ARBA00022448"/>
    </source>
</evidence>
<dbReference type="PANTHER" id="PTHR36504:SF1">
    <property type="entry name" value="LIPOPOLYSACCHARIDE EXPORT SYSTEM PROTEIN LPTA"/>
    <property type="match status" value="1"/>
</dbReference>
<name>A0ABY4SUP8_9ENTR</name>
<feature type="domain" description="Organic solvent tolerance-like N-terminal" evidence="4">
    <location>
        <begin position="37"/>
        <end position="148"/>
    </location>
</feature>
<evidence type="ECO:0000313" key="5">
    <source>
        <dbReference type="EMBL" id="URJ25134.1"/>
    </source>
</evidence>
<evidence type="ECO:0000256" key="2">
    <source>
        <dbReference type="ARBA" id="ARBA00022729"/>
    </source>
</evidence>
<keyword evidence="2" id="KW-0732">Signal</keyword>
<protein>
    <submittedName>
        <fullName evidence="5">Lipopolysaccharide transport periplasmic protein LptA</fullName>
    </submittedName>
</protein>
<reference evidence="5" key="1">
    <citation type="submission" date="2022-05" db="EMBL/GenBank/DDBJ databases">
        <title>Impact of host demography and evolutionary history on endosymbiont molecular evolution: a test in carpenter ants (Genus Camponotus) and their Blochmannia endosymbionts.</title>
        <authorList>
            <person name="Manthey J.D."/>
            <person name="Giron J.C."/>
            <person name="Hruska J.P."/>
        </authorList>
    </citation>
    <scope>NUCLEOTIDE SEQUENCE</scope>
    <source>
        <strain evidence="5">C-006</strain>
    </source>
</reference>
<dbReference type="InterPro" id="IPR052037">
    <property type="entry name" value="LPS_export_LptA"/>
</dbReference>
<dbReference type="Pfam" id="PF03968">
    <property type="entry name" value="LptD_N"/>
    <property type="match status" value="1"/>
</dbReference>
<dbReference type="InterPro" id="IPR014340">
    <property type="entry name" value="LptA"/>
</dbReference>
<dbReference type="Proteomes" id="UP001056834">
    <property type="component" value="Chromosome"/>
</dbReference>
<proteinExistence type="predicted"/>
<evidence type="ECO:0000256" key="3">
    <source>
        <dbReference type="ARBA" id="ARBA00022764"/>
    </source>
</evidence>
<dbReference type="Gene3D" id="2.60.450.10">
    <property type="entry name" value="Lipopolysaccharide (LPS) transport protein A like domain"/>
    <property type="match status" value="1"/>
</dbReference>
<dbReference type="NCBIfam" id="TIGR03002">
    <property type="entry name" value="outer_YhbN_LptA"/>
    <property type="match status" value="1"/>
</dbReference>
<dbReference type="EMBL" id="CP097762">
    <property type="protein sequence ID" value="URJ25134.1"/>
    <property type="molecule type" value="Genomic_DNA"/>
</dbReference>
<keyword evidence="1" id="KW-0813">Transport</keyword>
<dbReference type="RefSeq" id="WP_250223265.1">
    <property type="nucleotide sequence ID" value="NZ_CP097762.1"/>
</dbReference>
<keyword evidence="6" id="KW-1185">Reference proteome</keyword>
<gene>
    <name evidence="5" type="primary">lptA</name>
    <name evidence="5" type="ORF">M9405_00110</name>
</gene>
<dbReference type="PANTHER" id="PTHR36504">
    <property type="entry name" value="LIPOPOLYSACCHARIDE EXPORT SYSTEM PROTEIN LPTA"/>
    <property type="match status" value="1"/>
</dbReference>
<dbReference type="InterPro" id="IPR005653">
    <property type="entry name" value="OstA-like_N"/>
</dbReference>
<organism evidence="5 6">
    <name type="scientific">Candidatus Blochmannia ocreatus</name>
    <name type="common">nom. nud.</name>
    <dbReference type="NCBI Taxonomy" id="251538"/>
    <lineage>
        <taxon>Bacteria</taxon>
        <taxon>Pseudomonadati</taxon>
        <taxon>Pseudomonadota</taxon>
        <taxon>Gammaproteobacteria</taxon>
        <taxon>Enterobacterales</taxon>
        <taxon>Enterobacteriaceae</taxon>
        <taxon>ant endosymbionts</taxon>
        <taxon>Candidatus Blochmanniella</taxon>
    </lineage>
</organism>
<evidence type="ECO:0000313" key="6">
    <source>
        <dbReference type="Proteomes" id="UP001056834"/>
    </source>
</evidence>